<reference evidence="2" key="1">
    <citation type="submission" date="2019-12" db="EMBL/GenBank/DDBJ databases">
        <title>Genome sequence of Babesia ovis.</title>
        <authorList>
            <person name="Yamagishi J."/>
            <person name="Sevinc F."/>
            <person name="Xuan X."/>
        </authorList>
    </citation>
    <scope>NUCLEOTIDE SEQUENCE</scope>
    <source>
        <strain evidence="2">Selcuk</strain>
    </source>
</reference>
<accession>A0A9W5TBG9</accession>
<organism evidence="2 3">
    <name type="scientific">Babesia ovis</name>
    <dbReference type="NCBI Taxonomy" id="5869"/>
    <lineage>
        <taxon>Eukaryota</taxon>
        <taxon>Sar</taxon>
        <taxon>Alveolata</taxon>
        <taxon>Apicomplexa</taxon>
        <taxon>Aconoidasida</taxon>
        <taxon>Piroplasmida</taxon>
        <taxon>Babesiidae</taxon>
        <taxon>Babesia</taxon>
    </lineage>
</organism>
<evidence type="ECO:0000256" key="1">
    <source>
        <dbReference type="SAM" id="MobiDB-lite"/>
    </source>
</evidence>
<evidence type="ECO:0000313" key="3">
    <source>
        <dbReference type="Proteomes" id="UP001057455"/>
    </source>
</evidence>
<evidence type="ECO:0000313" key="2">
    <source>
        <dbReference type="EMBL" id="GFE54306.1"/>
    </source>
</evidence>
<dbReference type="Proteomes" id="UP001057455">
    <property type="component" value="Unassembled WGS sequence"/>
</dbReference>
<feature type="region of interest" description="Disordered" evidence="1">
    <location>
        <begin position="205"/>
        <end position="232"/>
    </location>
</feature>
<protein>
    <submittedName>
        <fullName evidence="2">Uncharacterized protein</fullName>
    </submittedName>
</protein>
<gene>
    <name evidence="2" type="ORF">BaOVIS_017100</name>
</gene>
<keyword evidence="3" id="KW-1185">Reference proteome</keyword>
<name>A0A9W5TBG9_BABOV</name>
<dbReference type="EMBL" id="BLIY01000014">
    <property type="protein sequence ID" value="GFE54306.1"/>
    <property type="molecule type" value="Genomic_DNA"/>
</dbReference>
<feature type="region of interest" description="Disordered" evidence="1">
    <location>
        <begin position="253"/>
        <end position="275"/>
    </location>
</feature>
<dbReference type="OrthoDB" id="366327at2759"/>
<feature type="compositionally biased region" description="Basic and acidic residues" evidence="1">
    <location>
        <begin position="208"/>
        <end position="229"/>
    </location>
</feature>
<sequence length="447" mass="49943">MATSPKQPLMVPKKLGAIAPKTLVPPVKPKMPVVAKPSPLLPKKALVAPTKAPLVLPKVAPKSSTTNEVIKPPMETNNRANAEPLYTNALEPPNTFTAGTNNSINTNINRSVDHDRMSQRHSLASNKSYDSERHPKMDIPPVDIHSILSRQASQHNSPVLRPQADAGESGITLQSKFNNRNMDFGLPKVQRARGFDSNRDSVMSVDGNHYHEGSRDSSVKFQDDHKDMDPADTVGASPWLAIERRINEIRAMAALDASPRSPRSPRKKKEATTSIYGNYDTRYEKSGDWKKESTQPLSYGMLHNLQKQRGSEQRSNPARDRWSFVDGFLKPRRKPFASMSELSRYFSNIKPNDQSELLKLLLACRSLEKVIEEQHSVLDMLDHDLREAREMLRLPEHLRGISTKKLLGAAPPEEPFYPTSDIPLFIKGRVSLLPGPNDIQLSVVNQG</sequence>
<proteinExistence type="predicted"/>
<dbReference type="AlphaFoldDB" id="A0A9W5TBG9"/>
<comment type="caution">
    <text evidence="2">The sequence shown here is derived from an EMBL/GenBank/DDBJ whole genome shotgun (WGS) entry which is preliminary data.</text>
</comment>
<feature type="region of interest" description="Disordered" evidence="1">
    <location>
        <begin position="111"/>
        <end position="135"/>
    </location>
</feature>